<comment type="caution">
    <text evidence="1">The sequence shown here is derived from an EMBL/GenBank/DDBJ whole genome shotgun (WGS) entry which is preliminary data.</text>
</comment>
<organism evidence="1 2">
    <name type="scientific">Ixodes persulcatus</name>
    <name type="common">Taiga tick</name>
    <dbReference type="NCBI Taxonomy" id="34615"/>
    <lineage>
        <taxon>Eukaryota</taxon>
        <taxon>Metazoa</taxon>
        <taxon>Ecdysozoa</taxon>
        <taxon>Arthropoda</taxon>
        <taxon>Chelicerata</taxon>
        <taxon>Arachnida</taxon>
        <taxon>Acari</taxon>
        <taxon>Parasitiformes</taxon>
        <taxon>Ixodida</taxon>
        <taxon>Ixodoidea</taxon>
        <taxon>Ixodidae</taxon>
        <taxon>Ixodinae</taxon>
        <taxon>Ixodes</taxon>
    </lineage>
</organism>
<name>A0AC60PYC3_IXOPE</name>
<sequence>MPNLSNKVALITGASSGIGGETAVHFASLGCWLALTGRDQAALDKVATLCRSKGLPQEKVLVISGDLCKEDDVANVVKKTLEHFGKLDILVNSAGIIKNGTTEATPLSVYDQVMNINLRSVFHVMQVAIPHLRKTKGNIVNVSSVTGLRAFPGVVVYNISKAGLDQLTRTAALELAADGIRVNAVNPGVIITEVHKRAGMSEEDYAKFLEHCKTTHAMGRVGTADEVARTIAFLASEDASFITGQTLAIDGGRSIIFFRASAQKRGGEERERRAPAYRETGFLCVCRAAYRFEQTTLPRRCHDQNYDTQTPNPVVLTV</sequence>
<protein>
    <submittedName>
        <fullName evidence="1">Uncharacterized protein</fullName>
    </submittedName>
</protein>
<accession>A0AC60PYC3</accession>
<reference evidence="1 2" key="1">
    <citation type="journal article" date="2020" name="Cell">
        <title>Large-Scale Comparative Analyses of Tick Genomes Elucidate Their Genetic Diversity and Vector Capacities.</title>
        <authorList>
            <consortium name="Tick Genome and Microbiome Consortium (TIGMIC)"/>
            <person name="Jia N."/>
            <person name="Wang J."/>
            <person name="Shi W."/>
            <person name="Du L."/>
            <person name="Sun Y."/>
            <person name="Zhan W."/>
            <person name="Jiang J.F."/>
            <person name="Wang Q."/>
            <person name="Zhang B."/>
            <person name="Ji P."/>
            <person name="Bell-Sakyi L."/>
            <person name="Cui X.M."/>
            <person name="Yuan T.T."/>
            <person name="Jiang B.G."/>
            <person name="Yang W.F."/>
            <person name="Lam T.T."/>
            <person name="Chang Q.C."/>
            <person name="Ding S.J."/>
            <person name="Wang X.J."/>
            <person name="Zhu J.G."/>
            <person name="Ruan X.D."/>
            <person name="Zhao L."/>
            <person name="Wei J.T."/>
            <person name="Ye R.Z."/>
            <person name="Que T.C."/>
            <person name="Du C.H."/>
            <person name="Zhou Y.H."/>
            <person name="Cheng J.X."/>
            <person name="Dai P.F."/>
            <person name="Guo W.B."/>
            <person name="Han X.H."/>
            <person name="Huang E.J."/>
            <person name="Li L.F."/>
            <person name="Wei W."/>
            <person name="Gao Y.C."/>
            <person name="Liu J.Z."/>
            <person name="Shao H.Z."/>
            <person name="Wang X."/>
            <person name="Wang C.C."/>
            <person name="Yang T.C."/>
            <person name="Huo Q.B."/>
            <person name="Li W."/>
            <person name="Chen H.Y."/>
            <person name="Chen S.E."/>
            <person name="Zhou L.G."/>
            <person name="Ni X.B."/>
            <person name="Tian J.H."/>
            <person name="Sheng Y."/>
            <person name="Liu T."/>
            <person name="Pan Y.S."/>
            <person name="Xia L.Y."/>
            <person name="Li J."/>
            <person name="Zhao F."/>
            <person name="Cao W.C."/>
        </authorList>
    </citation>
    <scope>NUCLEOTIDE SEQUENCE [LARGE SCALE GENOMIC DNA]</scope>
    <source>
        <strain evidence="1">Iper-2018</strain>
    </source>
</reference>
<dbReference type="EMBL" id="JABSTQ010009750">
    <property type="protein sequence ID" value="KAG0426176.1"/>
    <property type="molecule type" value="Genomic_DNA"/>
</dbReference>
<proteinExistence type="predicted"/>
<gene>
    <name evidence="1" type="ORF">HPB47_026701</name>
</gene>
<keyword evidence="2" id="KW-1185">Reference proteome</keyword>
<dbReference type="Proteomes" id="UP000805193">
    <property type="component" value="Unassembled WGS sequence"/>
</dbReference>
<evidence type="ECO:0000313" key="1">
    <source>
        <dbReference type="EMBL" id="KAG0426176.1"/>
    </source>
</evidence>
<evidence type="ECO:0000313" key="2">
    <source>
        <dbReference type="Proteomes" id="UP000805193"/>
    </source>
</evidence>